<dbReference type="AlphaFoldDB" id="A0AAP2E410"/>
<dbReference type="InterPro" id="IPR002176">
    <property type="entry name" value="X-over_junc_endoDNase_RuvC"/>
</dbReference>
<keyword evidence="3 13" id="KW-0540">Nuclease</keyword>
<feature type="binding site" evidence="13">
    <location>
        <position position="11"/>
    </location>
    <ligand>
        <name>Mg(2+)</name>
        <dbReference type="ChEBI" id="CHEBI:18420"/>
        <label>1</label>
    </ligand>
</feature>
<name>A0AAP2E410_9BACT</name>
<evidence type="ECO:0000256" key="14">
    <source>
        <dbReference type="NCBIfam" id="TIGR00228"/>
    </source>
</evidence>
<keyword evidence="7 13" id="KW-0378">Hydrolase</keyword>
<accession>A0AAP2E410</accession>
<dbReference type="EMBL" id="JAHESE010000039">
    <property type="protein sequence ID" value="MBT1711723.1"/>
    <property type="molecule type" value="Genomic_DNA"/>
</dbReference>
<dbReference type="InterPro" id="IPR020563">
    <property type="entry name" value="X-over_junc_endoDNase_Mg_BS"/>
</dbReference>
<dbReference type="GO" id="GO:0006281">
    <property type="term" value="P:DNA repair"/>
    <property type="evidence" value="ECO:0007669"/>
    <property type="project" value="UniProtKB-UniRule"/>
</dbReference>
<evidence type="ECO:0000256" key="8">
    <source>
        <dbReference type="ARBA" id="ARBA00022842"/>
    </source>
</evidence>
<dbReference type="GO" id="GO:0048476">
    <property type="term" value="C:Holliday junction resolvase complex"/>
    <property type="evidence" value="ECO:0007669"/>
    <property type="project" value="UniProtKB-UniRule"/>
</dbReference>
<keyword evidence="2 13" id="KW-0963">Cytoplasm</keyword>
<feature type="active site" evidence="13">
    <location>
        <position position="144"/>
    </location>
</feature>
<evidence type="ECO:0000313" key="16">
    <source>
        <dbReference type="EMBL" id="MBT1711723.1"/>
    </source>
</evidence>
<feature type="compositionally biased region" description="Basic and acidic residues" evidence="15">
    <location>
        <begin position="188"/>
        <end position="199"/>
    </location>
</feature>
<dbReference type="FunFam" id="3.30.420.10:FF:000002">
    <property type="entry name" value="Crossover junction endodeoxyribonuclease RuvC"/>
    <property type="match status" value="1"/>
</dbReference>
<sequence>MITDKVILGVDPGTTVMGYGLIAVRRPKVELIQFGVIHLSKYGDHALKLQKIFERVSSLIDEYNPDEVALEAPFFGKNVQSMLKLGRAQGVAMAAALSRSIPIAEYAPRKIKQSVTGNGNASKEQVAKMLMSLFAIEEMPRLLDATDALAVAVCHHFQAGKAELTAGSASAQRPQTKPRRATSSWEAFLKDNPDRIKPA</sequence>
<dbReference type="Pfam" id="PF02075">
    <property type="entry name" value="RuvC"/>
    <property type="match status" value="1"/>
</dbReference>
<evidence type="ECO:0000256" key="3">
    <source>
        <dbReference type="ARBA" id="ARBA00022722"/>
    </source>
</evidence>
<dbReference type="PANTHER" id="PTHR30194">
    <property type="entry name" value="CROSSOVER JUNCTION ENDODEOXYRIBONUCLEASE RUVC"/>
    <property type="match status" value="1"/>
</dbReference>
<evidence type="ECO:0000256" key="1">
    <source>
        <dbReference type="ARBA" id="ARBA00009518"/>
    </source>
</evidence>
<comment type="caution">
    <text evidence="16">The sequence shown here is derived from an EMBL/GenBank/DDBJ whole genome shotgun (WGS) entry which is preliminary data.</text>
</comment>
<evidence type="ECO:0000256" key="4">
    <source>
        <dbReference type="ARBA" id="ARBA00022723"/>
    </source>
</evidence>
<evidence type="ECO:0000256" key="10">
    <source>
        <dbReference type="ARBA" id="ARBA00023172"/>
    </source>
</evidence>
<comment type="similarity">
    <text evidence="1 13">Belongs to the RuvC family.</text>
</comment>
<dbReference type="NCBIfam" id="TIGR00228">
    <property type="entry name" value="ruvC"/>
    <property type="match status" value="1"/>
</dbReference>
<comment type="function">
    <text evidence="13">The RuvA-RuvB-RuvC complex processes Holliday junction (HJ) DNA during genetic recombination and DNA repair. Endonuclease that resolves HJ intermediates. Cleaves cruciform DNA by making single-stranded nicks across the HJ at symmetrical positions within the homologous arms, yielding a 5'-phosphate and a 3'-hydroxyl group; requires a central core of homology in the junction. The consensus cleavage sequence is 5'-(A/T)TT(C/G)-3'. Cleavage occurs on the 3'-side of the TT dinucleotide at the point of strand exchange. HJ branch migration catalyzed by RuvA-RuvB allows RuvC to scan DNA until it finds its consensus sequence, where it cleaves and resolves the cruciform DNA.</text>
</comment>
<dbReference type="Proteomes" id="UP001319080">
    <property type="component" value="Unassembled WGS sequence"/>
</dbReference>
<feature type="active site" evidence="13">
    <location>
        <position position="71"/>
    </location>
</feature>
<dbReference type="GO" id="GO:0003677">
    <property type="term" value="F:DNA binding"/>
    <property type="evidence" value="ECO:0007669"/>
    <property type="project" value="UniProtKB-KW"/>
</dbReference>
<evidence type="ECO:0000256" key="12">
    <source>
        <dbReference type="ARBA" id="ARBA00029354"/>
    </source>
</evidence>
<keyword evidence="5 13" id="KW-0255">Endonuclease</keyword>
<dbReference type="HAMAP" id="MF_00034">
    <property type="entry name" value="RuvC"/>
    <property type="match status" value="1"/>
</dbReference>
<keyword evidence="6 13" id="KW-0227">DNA damage</keyword>
<evidence type="ECO:0000256" key="15">
    <source>
        <dbReference type="SAM" id="MobiDB-lite"/>
    </source>
</evidence>
<dbReference type="PROSITE" id="PS01321">
    <property type="entry name" value="RUVC"/>
    <property type="match status" value="1"/>
</dbReference>
<dbReference type="Gene3D" id="3.30.420.10">
    <property type="entry name" value="Ribonuclease H-like superfamily/Ribonuclease H"/>
    <property type="match status" value="1"/>
</dbReference>
<dbReference type="GO" id="GO:0000287">
    <property type="term" value="F:magnesium ion binding"/>
    <property type="evidence" value="ECO:0007669"/>
    <property type="project" value="UniProtKB-UniRule"/>
</dbReference>
<feature type="compositionally biased region" description="Polar residues" evidence="15">
    <location>
        <begin position="167"/>
        <end position="185"/>
    </location>
</feature>
<evidence type="ECO:0000313" key="17">
    <source>
        <dbReference type="Proteomes" id="UP001319080"/>
    </source>
</evidence>
<dbReference type="SUPFAM" id="SSF53098">
    <property type="entry name" value="Ribonuclease H-like"/>
    <property type="match status" value="1"/>
</dbReference>
<evidence type="ECO:0000256" key="11">
    <source>
        <dbReference type="ARBA" id="ARBA00023204"/>
    </source>
</evidence>
<evidence type="ECO:0000256" key="9">
    <source>
        <dbReference type="ARBA" id="ARBA00023125"/>
    </source>
</evidence>
<reference evidence="16 17" key="1">
    <citation type="submission" date="2021-05" db="EMBL/GenBank/DDBJ databases">
        <title>A Polyphasic approach of four new species of the genus Ohtaekwangia: Ohtaekwangia histidinii sp. nov., Ohtaekwangia cretensis sp. nov., Ohtaekwangia indiensis sp. nov., Ohtaekwangia reichenbachii sp. nov. from diverse environment.</title>
        <authorList>
            <person name="Octaviana S."/>
        </authorList>
    </citation>
    <scope>NUCLEOTIDE SEQUENCE [LARGE SCALE GENOMIC DNA]</scope>
    <source>
        <strain evidence="16 17">PWU5</strain>
    </source>
</reference>
<keyword evidence="4 13" id="KW-0479">Metal-binding</keyword>
<dbReference type="CDD" id="cd16962">
    <property type="entry name" value="RuvC"/>
    <property type="match status" value="1"/>
</dbReference>
<dbReference type="GO" id="GO:0006310">
    <property type="term" value="P:DNA recombination"/>
    <property type="evidence" value="ECO:0007669"/>
    <property type="project" value="UniProtKB-UniRule"/>
</dbReference>
<comment type="subunit">
    <text evidence="13">Homodimer which binds Holliday junction (HJ) DNA. The HJ becomes 2-fold symmetrical on binding to RuvC with unstacked arms; it has a different conformation from HJ DNA in complex with RuvA. In the full resolvosome a probable DNA-RuvA(4)-RuvB(12)-RuvC(2) complex forms which resolves the HJ.</text>
</comment>
<organism evidence="16 17">
    <name type="scientific">Dawidia cretensis</name>
    <dbReference type="NCBI Taxonomy" id="2782350"/>
    <lineage>
        <taxon>Bacteria</taxon>
        <taxon>Pseudomonadati</taxon>
        <taxon>Bacteroidota</taxon>
        <taxon>Cytophagia</taxon>
        <taxon>Cytophagales</taxon>
        <taxon>Chryseotaleaceae</taxon>
        <taxon>Dawidia</taxon>
    </lineage>
</organism>
<feature type="binding site" evidence="13">
    <location>
        <position position="144"/>
    </location>
    <ligand>
        <name>Mg(2+)</name>
        <dbReference type="ChEBI" id="CHEBI:18420"/>
        <label>1</label>
    </ligand>
</feature>
<proteinExistence type="inferred from homology"/>
<keyword evidence="10 13" id="KW-0233">DNA recombination</keyword>
<comment type="cofactor">
    <cofactor evidence="13">
        <name>Mg(2+)</name>
        <dbReference type="ChEBI" id="CHEBI:18420"/>
    </cofactor>
    <text evidence="13">Binds 2 Mg(2+) ion per subunit.</text>
</comment>
<dbReference type="InterPro" id="IPR012337">
    <property type="entry name" value="RNaseH-like_sf"/>
</dbReference>
<keyword evidence="8 13" id="KW-0460">Magnesium</keyword>
<evidence type="ECO:0000256" key="6">
    <source>
        <dbReference type="ARBA" id="ARBA00022763"/>
    </source>
</evidence>
<keyword evidence="17" id="KW-1185">Reference proteome</keyword>
<comment type="catalytic activity">
    <reaction evidence="12 13">
        <text>Endonucleolytic cleavage at a junction such as a reciprocal single-stranded crossover between two homologous DNA duplexes (Holliday junction).</text>
        <dbReference type="EC" id="3.1.21.10"/>
    </reaction>
</comment>
<dbReference type="InterPro" id="IPR036397">
    <property type="entry name" value="RNaseH_sf"/>
</dbReference>
<feature type="binding site" evidence="13">
    <location>
        <position position="71"/>
    </location>
    <ligand>
        <name>Mg(2+)</name>
        <dbReference type="ChEBI" id="CHEBI:18420"/>
        <label>2</label>
    </ligand>
</feature>
<dbReference type="PANTHER" id="PTHR30194:SF3">
    <property type="entry name" value="CROSSOVER JUNCTION ENDODEOXYRIBONUCLEASE RUVC"/>
    <property type="match status" value="1"/>
</dbReference>
<comment type="subcellular location">
    <subcellularLocation>
        <location evidence="13">Cytoplasm</location>
    </subcellularLocation>
</comment>
<protein>
    <recommendedName>
        <fullName evidence="13 14">Crossover junction endodeoxyribonuclease RuvC</fullName>
        <ecNumber evidence="13 14">3.1.21.10</ecNumber>
    </recommendedName>
    <alternativeName>
        <fullName evidence="13">Holliday junction nuclease RuvC</fullName>
    </alternativeName>
    <alternativeName>
        <fullName evidence="13">Holliday junction resolvase RuvC</fullName>
    </alternativeName>
</protein>
<dbReference type="GO" id="GO:0005737">
    <property type="term" value="C:cytoplasm"/>
    <property type="evidence" value="ECO:0007669"/>
    <property type="project" value="UniProtKB-SubCell"/>
</dbReference>
<evidence type="ECO:0000256" key="13">
    <source>
        <dbReference type="HAMAP-Rule" id="MF_00034"/>
    </source>
</evidence>
<dbReference type="GO" id="GO:0008821">
    <property type="term" value="F:crossover junction DNA endonuclease activity"/>
    <property type="evidence" value="ECO:0007669"/>
    <property type="project" value="UniProtKB-UniRule"/>
</dbReference>
<evidence type="ECO:0000256" key="7">
    <source>
        <dbReference type="ARBA" id="ARBA00022801"/>
    </source>
</evidence>
<evidence type="ECO:0000256" key="5">
    <source>
        <dbReference type="ARBA" id="ARBA00022759"/>
    </source>
</evidence>
<evidence type="ECO:0000256" key="2">
    <source>
        <dbReference type="ARBA" id="ARBA00022490"/>
    </source>
</evidence>
<dbReference type="EC" id="3.1.21.10" evidence="13 14"/>
<dbReference type="PRINTS" id="PR00696">
    <property type="entry name" value="RSOLVASERUVC"/>
</dbReference>
<keyword evidence="9 13" id="KW-0238">DNA-binding</keyword>
<keyword evidence="11 13" id="KW-0234">DNA repair</keyword>
<feature type="active site" evidence="13">
    <location>
        <position position="11"/>
    </location>
</feature>
<feature type="region of interest" description="Disordered" evidence="15">
    <location>
        <begin position="165"/>
        <end position="199"/>
    </location>
</feature>
<gene>
    <name evidence="13 16" type="primary">ruvC</name>
    <name evidence="16" type="ORF">KK062_26010</name>
</gene>